<dbReference type="InterPro" id="IPR010699">
    <property type="entry name" value="DUF1275"/>
</dbReference>
<name>A0A0R2B753_SECCO</name>
<keyword evidence="1" id="KW-0812">Transmembrane</keyword>
<accession>A0A0R2B753</accession>
<feature type="transmembrane region" description="Helical" evidence="1">
    <location>
        <begin position="194"/>
        <end position="214"/>
    </location>
</feature>
<dbReference type="PANTHER" id="PTHR37314:SF4">
    <property type="entry name" value="UPF0700 TRANSMEMBRANE PROTEIN YOAK"/>
    <property type="match status" value="1"/>
</dbReference>
<feature type="transmembrane region" description="Helical" evidence="1">
    <location>
        <begin position="168"/>
        <end position="188"/>
    </location>
</feature>
<feature type="transmembrane region" description="Helical" evidence="1">
    <location>
        <begin position="100"/>
        <end position="128"/>
    </location>
</feature>
<keyword evidence="1" id="KW-1133">Transmembrane helix</keyword>
<evidence type="ECO:0000313" key="2">
    <source>
        <dbReference type="EMBL" id="KRM75277.1"/>
    </source>
</evidence>
<comment type="caution">
    <text evidence="2">The sequence shown here is derived from an EMBL/GenBank/DDBJ whole genome shotgun (WGS) entry which is preliminary data.</text>
</comment>
<evidence type="ECO:0000313" key="3">
    <source>
        <dbReference type="Proteomes" id="UP000051845"/>
    </source>
</evidence>
<keyword evidence="1" id="KW-0472">Membrane</keyword>
<feature type="transmembrane region" description="Helical" evidence="1">
    <location>
        <begin position="59"/>
        <end position="79"/>
    </location>
</feature>
<proteinExistence type="predicted"/>
<evidence type="ECO:0000256" key="1">
    <source>
        <dbReference type="SAM" id="Phobius"/>
    </source>
</evidence>
<dbReference type="Pfam" id="PF06912">
    <property type="entry name" value="DUF1275"/>
    <property type="match status" value="1"/>
</dbReference>
<reference evidence="2 3" key="1">
    <citation type="journal article" date="2015" name="Genome Announc.">
        <title>Expanding the biotechnology potential of lactobacilli through comparative genomics of 213 strains and associated genera.</title>
        <authorList>
            <person name="Sun Z."/>
            <person name="Harris H.M."/>
            <person name="McCann A."/>
            <person name="Guo C."/>
            <person name="Argimon S."/>
            <person name="Zhang W."/>
            <person name="Yang X."/>
            <person name="Jeffery I.B."/>
            <person name="Cooney J.C."/>
            <person name="Kagawa T.F."/>
            <person name="Liu W."/>
            <person name="Song Y."/>
            <person name="Salvetti E."/>
            <person name="Wrobel A."/>
            <person name="Rasinkangas P."/>
            <person name="Parkhill J."/>
            <person name="Rea M.C."/>
            <person name="O'Sullivan O."/>
            <person name="Ritari J."/>
            <person name="Douillard F.P."/>
            <person name="Paul Ross R."/>
            <person name="Yang R."/>
            <person name="Briner A.E."/>
            <person name="Felis G.E."/>
            <person name="de Vos W.M."/>
            <person name="Barrangou R."/>
            <person name="Klaenhammer T.R."/>
            <person name="Caufield P.W."/>
            <person name="Cui Y."/>
            <person name="Zhang H."/>
            <person name="O'Toole P.W."/>
        </authorList>
    </citation>
    <scope>NUCLEOTIDE SEQUENCE [LARGE SCALE GENOMIC DNA]</scope>
    <source>
        <strain evidence="2 3">DSM 20515</strain>
    </source>
</reference>
<dbReference type="RefSeq" id="WP_054762350.1">
    <property type="nucleotide sequence ID" value="NZ_AYYR01000054.1"/>
</dbReference>
<evidence type="ECO:0008006" key="4">
    <source>
        <dbReference type="Google" id="ProtNLM"/>
    </source>
</evidence>
<gene>
    <name evidence="2" type="ORF">FC82_GL002464</name>
</gene>
<protein>
    <recommendedName>
        <fullName evidence="4">DUF1275 domain-containing protein</fullName>
    </recommendedName>
</protein>
<dbReference type="EMBL" id="AYYR01000054">
    <property type="protein sequence ID" value="KRM75277.1"/>
    <property type="molecule type" value="Genomic_DNA"/>
</dbReference>
<sequence length="218" mass="23678">MTIAKPRYDRLLTGTLLAATAGGLDSYTYFTHGEVFAGLQTGNLILLGSHIGLGNWSRASHYLIAILMFMIGTIIARFIQHRYREGFRMSRQTFVVSYEIVLMVLAGSITAVVPTMVTIGLLSMAAAAQLQEFRQLKGKGFTSLMMTGNLRTFAEAIYDGLFKRDTLAWDNLTTIGTILLGFVAGAALNGLLIGILHGQTIFVSALILVVTMLASHRG</sequence>
<organism evidence="2 3">
    <name type="scientific">Secundilactobacillus collinoides DSM 20515 = JCM 1123</name>
    <dbReference type="NCBI Taxonomy" id="1423733"/>
    <lineage>
        <taxon>Bacteria</taxon>
        <taxon>Bacillati</taxon>
        <taxon>Bacillota</taxon>
        <taxon>Bacilli</taxon>
        <taxon>Lactobacillales</taxon>
        <taxon>Lactobacillaceae</taxon>
        <taxon>Secundilactobacillus</taxon>
    </lineage>
</organism>
<dbReference type="Proteomes" id="UP000051845">
    <property type="component" value="Unassembled WGS sequence"/>
</dbReference>
<dbReference type="AlphaFoldDB" id="A0A0R2B753"/>
<dbReference type="PATRIC" id="fig|1423733.4.peg.2578"/>
<dbReference type="PANTHER" id="PTHR37314">
    <property type="entry name" value="SLR0142 PROTEIN"/>
    <property type="match status" value="1"/>
</dbReference>